<dbReference type="InterPro" id="IPR002225">
    <property type="entry name" value="3Beta_OHSteriod_DH/Estase"/>
</dbReference>
<proteinExistence type="inferred from homology"/>
<protein>
    <recommendedName>
        <fullName evidence="3">3-beta hydroxysteroid dehydrogenase/isomerase domain-containing protein</fullName>
    </recommendedName>
</protein>
<sequence length="357" mass="39611">MKQDTEVYLVVGGEGFLGRRIVEALIEQKSKTNPGYKSSEIRVADLRMTYPDPTGYEFYQADICNKERLIEIIKTNGSTVTTVFHTASPIMKAPKELHKKVNIDGTKSLLEACEECGIKNFIYTSSASVVYSGKPLVNVDETIPYANPFADYYSETKAVAEKMCLEANSPNGMKVVALRPSGIFGPGDRQTTPGALIAQKKGYPVLFQVGSNTALFDFTYVDNLVDAHLAASNKLIEGSDIGGNVFFITNDQPIGMWSFLRMIWAGVGDTREPKIIIPDWLAAFILVALNLLSSVGLIKHEIPFVFGMTFTDRYFNINKAKKLLDYKPTVSYKEGVPLAVASTLNRWKEEEKQNKTN</sequence>
<organism evidence="4 5">
    <name type="scientific">Smittium angustum</name>
    <dbReference type="NCBI Taxonomy" id="133377"/>
    <lineage>
        <taxon>Eukaryota</taxon>
        <taxon>Fungi</taxon>
        <taxon>Fungi incertae sedis</taxon>
        <taxon>Zoopagomycota</taxon>
        <taxon>Kickxellomycotina</taxon>
        <taxon>Harpellomycetes</taxon>
        <taxon>Harpellales</taxon>
        <taxon>Legeriomycetaceae</taxon>
        <taxon>Smittium</taxon>
    </lineage>
</organism>
<dbReference type="EMBL" id="MBFU01000453">
    <property type="protein sequence ID" value="PVZ99257.1"/>
    <property type="molecule type" value="Genomic_DNA"/>
</dbReference>
<comment type="similarity">
    <text evidence="1">Belongs to the 3-beta-HSD family.</text>
</comment>
<dbReference type="PANTHER" id="PTHR43245">
    <property type="entry name" value="BIFUNCTIONAL POLYMYXIN RESISTANCE PROTEIN ARNA"/>
    <property type="match status" value="1"/>
</dbReference>
<gene>
    <name evidence="4" type="ORF">BB558_004719</name>
</gene>
<dbReference type="Gene3D" id="3.40.50.720">
    <property type="entry name" value="NAD(P)-binding Rossmann-like Domain"/>
    <property type="match status" value="1"/>
</dbReference>
<name>A0A2U1J2L3_SMIAN</name>
<evidence type="ECO:0000259" key="3">
    <source>
        <dbReference type="Pfam" id="PF01073"/>
    </source>
</evidence>
<dbReference type="Proteomes" id="UP000245591">
    <property type="component" value="Unassembled WGS sequence"/>
</dbReference>
<comment type="caution">
    <text evidence="4">The sequence shown here is derived from an EMBL/GenBank/DDBJ whole genome shotgun (WGS) entry which is preliminary data.</text>
</comment>
<evidence type="ECO:0000256" key="1">
    <source>
        <dbReference type="ARBA" id="ARBA00009219"/>
    </source>
</evidence>
<dbReference type="InterPro" id="IPR036291">
    <property type="entry name" value="NAD(P)-bd_dom_sf"/>
</dbReference>
<reference evidence="4 5" key="1">
    <citation type="journal article" date="2018" name="MBio">
        <title>Comparative Genomics Reveals the Core Gene Toolbox for the Fungus-Insect Symbiosis.</title>
        <authorList>
            <person name="Wang Y."/>
            <person name="Stata M."/>
            <person name="Wang W."/>
            <person name="Stajich J.E."/>
            <person name="White M.M."/>
            <person name="Moncalvo J.M."/>
        </authorList>
    </citation>
    <scope>NUCLEOTIDE SEQUENCE [LARGE SCALE GENOMIC DNA]</scope>
    <source>
        <strain evidence="4 5">AUS-126-30</strain>
    </source>
</reference>
<evidence type="ECO:0000313" key="4">
    <source>
        <dbReference type="EMBL" id="PVZ99257.1"/>
    </source>
</evidence>
<keyword evidence="2" id="KW-0560">Oxidoreductase</keyword>
<feature type="domain" description="3-beta hydroxysteroid dehydrogenase/isomerase" evidence="3">
    <location>
        <begin position="9"/>
        <end position="272"/>
    </location>
</feature>
<dbReference type="AlphaFoldDB" id="A0A2U1J2L3"/>
<dbReference type="SUPFAM" id="SSF51735">
    <property type="entry name" value="NAD(P)-binding Rossmann-fold domains"/>
    <property type="match status" value="1"/>
</dbReference>
<accession>A0A2U1J2L3</accession>
<evidence type="ECO:0000256" key="2">
    <source>
        <dbReference type="ARBA" id="ARBA00023002"/>
    </source>
</evidence>
<dbReference type="Pfam" id="PF01073">
    <property type="entry name" value="3Beta_HSD"/>
    <property type="match status" value="1"/>
</dbReference>
<dbReference type="PANTHER" id="PTHR43245:SF51">
    <property type="entry name" value="SHORT CHAIN DEHYDROGENASE_REDUCTASE FAMILY 42E, MEMBER 2"/>
    <property type="match status" value="1"/>
</dbReference>
<keyword evidence="5" id="KW-1185">Reference proteome</keyword>
<dbReference type="GO" id="GO:0006694">
    <property type="term" value="P:steroid biosynthetic process"/>
    <property type="evidence" value="ECO:0007669"/>
    <property type="project" value="InterPro"/>
</dbReference>
<dbReference type="InterPro" id="IPR050177">
    <property type="entry name" value="Lipid_A_modif_metabolic_enz"/>
</dbReference>
<evidence type="ECO:0000313" key="5">
    <source>
        <dbReference type="Proteomes" id="UP000245591"/>
    </source>
</evidence>
<dbReference type="GO" id="GO:0016616">
    <property type="term" value="F:oxidoreductase activity, acting on the CH-OH group of donors, NAD or NADP as acceptor"/>
    <property type="evidence" value="ECO:0007669"/>
    <property type="project" value="InterPro"/>
</dbReference>